<organism evidence="3 4">
    <name type="scientific">Maledivibacter halophilus</name>
    <dbReference type="NCBI Taxonomy" id="36842"/>
    <lineage>
        <taxon>Bacteria</taxon>
        <taxon>Bacillati</taxon>
        <taxon>Bacillota</taxon>
        <taxon>Clostridia</taxon>
        <taxon>Peptostreptococcales</taxon>
        <taxon>Caminicellaceae</taxon>
        <taxon>Maledivibacter</taxon>
    </lineage>
</organism>
<dbReference type="OrthoDB" id="108903at2"/>
<dbReference type="STRING" id="36842.SAMN02194393_00228"/>
<evidence type="ECO:0000259" key="2">
    <source>
        <dbReference type="Pfam" id="PF00326"/>
    </source>
</evidence>
<dbReference type="InterPro" id="IPR029058">
    <property type="entry name" value="AB_hydrolase_fold"/>
</dbReference>
<evidence type="ECO:0000313" key="3">
    <source>
        <dbReference type="EMBL" id="SKC36949.1"/>
    </source>
</evidence>
<gene>
    <name evidence="3" type="ORF">SAMN02194393_00228</name>
</gene>
<dbReference type="RefSeq" id="WP_079488703.1">
    <property type="nucleotide sequence ID" value="NZ_FUZT01000001.1"/>
</dbReference>
<dbReference type="AlphaFoldDB" id="A0A1T5ICS2"/>
<keyword evidence="3" id="KW-0645">Protease</keyword>
<keyword evidence="4" id="KW-1185">Reference proteome</keyword>
<dbReference type="Proteomes" id="UP000190285">
    <property type="component" value="Unassembled WGS sequence"/>
</dbReference>
<dbReference type="EMBL" id="FUZT01000001">
    <property type="protein sequence ID" value="SKC36949.1"/>
    <property type="molecule type" value="Genomic_DNA"/>
</dbReference>
<sequence>MKQKIQCNDFLKNNILTNLKVNKSKTKGLYFINTLNLEKNCYEKQLAIFEMENLKTRPMNLNIKPDDFEFYGDEVIFKVYEGKRTKLYYYNFYTDKIRIYADLPYKVKSFACCDDGFYFTATYRSDYDVEIIKSGTELPFYQEGVGFSAESRTCLFKTDNNSFEIKALTDLNTDIDDIVFDLENNRIIYTAFKGQPCKSVVSDVYTYDLINKEIKKWTDSNYRISYADKLSSKELIFAGVDLRIKSRNDNQQLYKINVITGLCEDLGKPSDKSNEVPGVVTDIRFSTSRPVMAIEGIFYFLIVDRYQVRLSKIDSRGNFKIYEMELRTIDSYQVLKDGILLIGLKGLGLHELYLFRNDQLTQITRYNDWMFTERHLSIPHLIKSYDGDIDIDGWVFPPVEIEPGRKYPGILMIHGGPKMIYTDVYSHDIQLLTANGYYVFYANPKGSDGRGDDFANIRGSYGAIAYKELMEFTDTVICKYPQLDKNNLGVTGRSYGGYMTNYIITRTDRFKAAISESGISNLTTTFTSSDIGYSYVFEYMGNKPTPWTSNEYLEASPIMNANHVKTPTLFIHGEEDHRCNYTESLNMYSALNFHGINTKLCLFEGENHGLNVTGKPKSKQIRYKELLNWFDKFLKKGRKNGHH</sequence>
<proteinExistence type="predicted"/>
<evidence type="ECO:0000313" key="4">
    <source>
        <dbReference type="Proteomes" id="UP000190285"/>
    </source>
</evidence>
<feature type="domain" description="Peptidase S9 prolyl oligopeptidase catalytic" evidence="2">
    <location>
        <begin position="425"/>
        <end position="636"/>
    </location>
</feature>
<evidence type="ECO:0000256" key="1">
    <source>
        <dbReference type="ARBA" id="ARBA00022801"/>
    </source>
</evidence>
<dbReference type="Pfam" id="PF00326">
    <property type="entry name" value="Peptidase_S9"/>
    <property type="match status" value="1"/>
</dbReference>
<accession>A0A1T5ICS2</accession>
<keyword evidence="3" id="KW-0031">Aminopeptidase</keyword>
<dbReference type="Gene3D" id="3.40.50.1820">
    <property type="entry name" value="alpha/beta hydrolase"/>
    <property type="match status" value="1"/>
</dbReference>
<dbReference type="GO" id="GO:0004252">
    <property type="term" value="F:serine-type endopeptidase activity"/>
    <property type="evidence" value="ECO:0007669"/>
    <property type="project" value="TreeGrafter"/>
</dbReference>
<dbReference type="SUPFAM" id="SSF69304">
    <property type="entry name" value="Tricorn protease N-terminal domain"/>
    <property type="match status" value="1"/>
</dbReference>
<dbReference type="InterPro" id="IPR001375">
    <property type="entry name" value="Peptidase_S9_cat"/>
</dbReference>
<dbReference type="GO" id="GO:0004177">
    <property type="term" value="F:aminopeptidase activity"/>
    <property type="evidence" value="ECO:0007669"/>
    <property type="project" value="UniProtKB-KW"/>
</dbReference>
<protein>
    <submittedName>
        <fullName evidence="3">Dipeptidyl aminopeptidase/acylaminoacyl peptidase</fullName>
    </submittedName>
</protein>
<dbReference type="PANTHER" id="PTHR42776:SF27">
    <property type="entry name" value="DIPEPTIDYL PEPTIDASE FAMILY MEMBER 6"/>
    <property type="match status" value="1"/>
</dbReference>
<keyword evidence="1" id="KW-0378">Hydrolase</keyword>
<dbReference type="PANTHER" id="PTHR42776">
    <property type="entry name" value="SERINE PEPTIDASE S9 FAMILY MEMBER"/>
    <property type="match status" value="1"/>
</dbReference>
<name>A0A1T5ICS2_9FIRM</name>
<dbReference type="SUPFAM" id="SSF53474">
    <property type="entry name" value="alpha/beta-Hydrolases"/>
    <property type="match status" value="1"/>
</dbReference>
<reference evidence="4" key="1">
    <citation type="submission" date="2017-02" db="EMBL/GenBank/DDBJ databases">
        <authorList>
            <person name="Varghese N."/>
            <person name="Submissions S."/>
        </authorList>
    </citation>
    <scope>NUCLEOTIDE SEQUENCE [LARGE SCALE GENOMIC DNA]</scope>
    <source>
        <strain evidence="4">M1</strain>
    </source>
</reference>
<dbReference type="GO" id="GO:0006508">
    <property type="term" value="P:proteolysis"/>
    <property type="evidence" value="ECO:0007669"/>
    <property type="project" value="InterPro"/>
</dbReference>